<dbReference type="Proteomes" id="UP000199009">
    <property type="component" value="Chromosome I"/>
</dbReference>
<reference evidence="2 3" key="1">
    <citation type="submission" date="2016-10" db="EMBL/GenBank/DDBJ databases">
        <authorList>
            <person name="de Groot N.N."/>
        </authorList>
    </citation>
    <scope>NUCLEOTIDE SEQUENCE [LARGE SCALE GENOMIC DNA]</scope>
    <source>
        <strain evidence="2 3">DSM 23142</strain>
    </source>
</reference>
<keyword evidence="1" id="KW-0472">Membrane</keyword>
<dbReference type="STRING" id="370764.SAMN04489810_3332"/>
<keyword evidence="1" id="KW-1133">Transmembrane helix</keyword>
<evidence type="ECO:0000256" key="1">
    <source>
        <dbReference type="SAM" id="Phobius"/>
    </source>
</evidence>
<name>A0A1G8DGC4_9MICO</name>
<feature type="transmembrane region" description="Helical" evidence="1">
    <location>
        <begin position="55"/>
        <end position="75"/>
    </location>
</feature>
<protein>
    <submittedName>
        <fullName evidence="2">Uncharacterized protein</fullName>
    </submittedName>
</protein>
<accession>A0A1G8DGC4</accession>
<gene>
    <name evidence="2" type="ORF">SAMN04489810_3332</name>
</gene>
<evidence type="ECO:0000313" key="3">
    <source>
        <dbReference type="Proteomes" id="UP000199009"/>
    </source>
</evidence>
<sequence length="206" mass="22217">MKHSLQSELAAADPIGHGEDARLRALVRSTAVGVQAEVASDSPSSAPLWKRRRTLIPLSIAGMVALTGAAVVIPLNQFGIDGMLVDADALIPITYTTDTGIEVSCRYGVYYGDPADRTESDKQLATFVANHDWTDIGQGVYEHAIANPFVPGRDGGLDVDTQQRRDEMSLSIAIAHEIEEAIPDHLRDDREGLIESSVTDCQGKLH</sequence>
<dbReference type="OrthoDB" id="5067146at2"/>
<dbReference type="AlphaFoldDB" id="A0A1G8DGC4"/>
<keyword evidence="3" id="KW-1185">Reference proteome</keyword>
<dbReference type="EMBL" id="LT629692">
    <property type="protein sequence ID" value="SDH56360.1"/>
    <property type="molecule type" value="Genomic_DNA"/>
</dbReference>
<organism evidence="2 3">
    <name type="scientific">Microbacterium pygmaeum</name>
    <dbReference type="NCBI Taxonomy" id="370764"/>
    <lineage>
        <taxon>Bacteria</taxon>
        <taxon>Bacillati</taxon>
        <taxon>Actinomycetota</taxon>
        <taxon>Actinomycetes</taxon>
        <taxon>Micrococcales</taxon>
        <taxon>Microbacteriaceae</taxon>
        <taxon>Microbacterium</taxon>
    </lineage>
</organism>
<keyword evidence="1" id="KW-0812">Transmembrane</keyword>
<evidence type="ECO:0000313" key="2">
    <source>
        <dbReference type="EMBL" id="SDH56360.1"/>
    </source>
</evidence>
<proteinExistence type="predicted"/>